<sequence>MTSSLALQTSSYDPYLSEFDAAELDDIDAELLLPTPLPSPPSLRNALGSHFNNSNNLNLNNDLNINSSNSSNSNNSNSDNSQPLRDGLSIGHRVASFLSLGDVDGFGAMFFDTDSRGNAIPVYSGRTPPDSEESSVDLLERGMQVLFLPEASSRGSSQIDDSPSMSPERTSFPSEVAPGGPSAIQIRDRGTLVKKVMGRVLNKVPLSLALELFSHLSVTSLRTGTAVYTISKDTVKAGLAMVAHSVRRIWAYICSLELKDLLRVFNTFKDLTFGYVSKIATQRWNDATYAVEEGKKSASIAIHYLAGTAEYGDKKGKGASRRGSGGGQGMEGQRINEALLRRLDRINKTSKVVSYCEREEVITRNAKKRVQRMMHYSVSLKPFVATVEAGNKAMAMNEFLPNQPPPSPQRTSSGDEEDRNLVVASSSGLKLSNSDSSFTSQTGSLNSPPKSPTNPDRSESPFMCTPQSFPPTPGARSFVMARSTQFAEDVIFLARDQLRVEQYSESSNEKTRAVAEALRQQSRLAVWNAQDTGNGIKLTCGQHCATKVGNTLYCSTRSMVPVLRNCYVYFELNIGAPAQDHDMASLSIGLSTQEMPLNTLVGSWKGSVGLCTTGQILDAGRWTSTLDTKLASFGHEATVGCLVYIDDDTEFQTWDGEMVNTQVTFSVNGRVVKGLTESSALTLAIPKEEELFPTVTLHSANTQIHAMFCSQDLQASTRAQCGAPDSEIIYALDGSVLFEEGTGVGVGVGGGGGGGDLADAPTKEEIANNETV</sequence>
<dbReference type="InterPro" id="IPR043136">
    <property type="entry name" value="B30.2/SPRY_sf"/>
</dbReference>
<dbReference type="SUPFAM" id="SSF49899">
    <property type="entry name" value="Concanavalin A-like lectins/glucanases"/>
    <property type="match status" value="1"/>
</dbReference>
<feature type="compositionally biased region" description="Polar residues" evidence="1">
    <location>
        <begin position="153"/>
        <end position="173"/>
    </location>
</feature>
<keyword evidence="3" id="KW-1185">Reference proteome</keyword>
<gene>
    <name evidence="2" type="ORF">TrST_g2010</name>
</gene>
<dbReference type="EMBL" id="BRXY01000310">
    <property type="protein sequence ID" value="GMH86099.1"/>
    <property type="molecule type" value="Genomic_DNA"/>
</dbReference>
<organism evidence="2 3">
    <name type="scientific">Triparma strigata</name>
    <dbReference type="NCBI Taxonomy" id="1606541"/>
    <lineage>
        <taxon>Eukaryota</taxon>
        <taxon>Sar</taxon>
        <taxon>Stramenopiles</taxon>
        <taxon>Ochrophyta</taxon>
        <taxon>Bolidophyceae</taxon>
        <taxon>Parmales</taxon>
        <taxon>Triparmaceae</taxon>
        <taxon>Triparma</taxon>
    </lineage>
</organism>
<feature type="compositionally biased region" description="Polar residues" evidence="1">
    <location>
        <begin position="438"/>
        <end position="448"/>
    </location>
</feature>
<dbReference type="Proteomes" id="UP001165085">
    <property type="component" value="Unassembled WGS sequence"/>
</dbReference>
<protein>
    <recommendedName>
        <fullName evidence="4">SPRY domain-containing protein</fullName>
    </recommendedName>
</protein>
<feature type="region of interest" description="Disordered" evidence="1">
    <location>
        <begin position="58"/>
        <end position="86"/>
    </location>
</feature>
<name>A0A9W7B8B6_9STRA</name>
<evidence type="ECO:0000313" key="3">
    <source>
        <dbReference type="Proteomes" id="UP001165085"/>
    </source>
</evidence>
<dbReference type="OrthoDB" id="531008at2759"/>
<evidence type="ECO:0000313" key="2">
    <source>
        <dbReference type="EMBL" id="GMH86099.1"/>
    </source>
</evidence>
<feature type="compositionally biased region" description="Low complexity" evidence="1">
    <location>
        <begin position="58"/>
        <end position="81"/>
    </location>
</feature>
<feature type="region of interest" description="Disordered" evidence="1">
    <location>
        <begin position="425"/>
        <end position="469"/>
    </location>
</feature>
<feature type="compositionally biased region" description="Low complexity" evidence="1">
    <location>
        <begin position="425"/>
        <end position="437"/>
    </location>
</feature>
<reference evidence="3" key="1">
    <citation type="journal article" date="2023" name="Commun. Biol.">
        <title>Genome analysis of Parmales, the sister group of diatoms, reveals the evolutionary specialization of diatoms from phago-mixotrophs to photoautotrophs.</title>
        <authorList>
            <person name="Ban H."/>
            <person name="Sato S."/>
            <person name="Yoshikawa S."/>
            <person name="Yamada K."/>
            <person name="Nakamura Y."/>
            <person name="Ichinomiya M."/>
            <person name="Sato N."/>
            <person name="Blanc-Mathieu R."/>
            <person name="Endo H."/>
            <person name="Kuwata A."/>
            <person name="Ogata H."/>
        </authorList>
    </citation>
    <scope>NUCLEOTIDE SEQUENCE [LARGE SCALE GENOMIC DNA]</scope>
    <source>
        <strain evidence="3">NIES 3701</strain>
    </source>
</reference>
<dbReference type="AlphaFoldDB" id="A0A9W7B8B6"/>
<proteinExistence type="predicted"/>
<dbReference type="Gene3D" id="2.60.120.920">
    <property type="match status" value="1"/>
</dbReference>
<accession>A0A9W7B8B6</accession>
<comment type="caution">
    <text evidence="2">The sequence shown here is derived from an EMBL/GenBank/DDBJ whole genome shotgun (WGS) entry which is preliminary data.</text>
</comment>
<dbReference type="InterPro" id="IPR013320">
    <property type="entry name" value="ConA-like_dom_sf"/>
</dbReference>
<evidence type="ECO:0008006" key="4">
    <source>
        <dbReference type="Google" id="ProtNLM"/>
    </source>
</evidence>
<evidence type="ECO:0000256" key="1">
    <source>
        <dbReference type="SAM" id="MobiDB-lite"/>
    </source>
</evidence>
<feature type="region of interest" description="Disordered" evidence="1">
    <location>
        <begin position="151"/>
        <end position="180"/>
    </location>
</feature>
<feature type="region of interest" description="Disordered" evidence="1">
    <location>
        <begin position="398"/>
        <end position="417"/>
    </location>
</feature>